<dbReference type="AlphaFoldDB" id="A0A8J7ALS1"/>
<feature type="domain" description="Glycosyltransferase subfamily 4-like N-terminal" evidence="2">
    <location>
        <begin position="13"/>
        <end position="218"/>
    </location>
</feature>
<evidence type="ECO:0000259" key="2">
    <source>
        <dbReference type="Pfam" id="PF13439"/>
    </source>
</evidence>
<keyword evidence="4" id="KW-1185">Reference proteome</keyword>
<feature type="domain" description="Glycosyl transferase family 1" evidence="1">
    <location>
        <begin position="250"/>
        <end position="388"/>
    </location>
</feature>
<dbReference type="Proteomes" id="UP000636505">
    <property type="component" value="Unassembled WGS sequence"/>
</dbReference>
<dbReference type="GO" id="GO:0016757">
    <property type="term" value="F:glycosyltransferase activity"/>
    <property type="evidence" value="ECO:0007669"/>
    <property type="project" value="InterPro"/>
</dbReference>
<evidence type="ECO:0000313" key="3">
    <source>
        <dbReference type="EMBL" id="MBE9076561.1"/>
    </source>
</evidence>
<evidence type="ECO:0000313" key="4">
    <source>
        <dbReference type="Proteomes" id="UP000636505"/>
    </source>
</evidence>
<reference evidence="3" key="1">
    <citation type="submission" date="2020-10" db="EMBL/GenBank/DDBJ databases">
        <authorList>
            <person name="Castelo-Branco R."/>
            <person name="Eusebio N."/>
            <person name="Adriana R."/>
            <person name="Vieira A."/>
            <person name="Brugerolle De Fraissinette N."/>
            <person name="Rezende De Castro R."/>
            <person name="Schneider M.P."/>
            <person name="Vasconcelos V."/>
            <person name="Leao P.N."/>
        </authorList>
    </citation>
    <scope>NUCLEOTIDE SEQUENCE</scope>
    <source>
        <strain evidence="3">LEGE 07310</strain>
    </source>
</reference>
<proteinExistence type="predicted"/>
<comment type="caution">
    <text evidence="3">The sequence shown here is derived from an EMBL/GenBank/DDBJ whole genome shotgun (WGS) entry which is preliminary data.</text>
</comment>
<dbReference type="Pfam" id="PF13439">
    <property type="entry name" value="Glyco_transf_4"/>
    <property type="match status" value="1"/>
</dbReference>
<name>A0A8J7ALS1_9CYAN</name>
<accession>A0A8J7ALS1</accession>
<dbReference type="Pfam" id="PF00534">
    <property type="entry name" value="Glycos_transf_1"/>
    <property type="match status" value="1"/>
</dbReference>
<gene>
    <name evidence="3" type="ORF">IQ241_04500</name>
</gene>
<dbReference type="SUPFAM" id="SSF53756">
    <property type="entry name" value="UDP-Glycosyltransferase/glycogen phosphorylase"/>
    <property type="match status" value="1"/>
</dbReference>
<dbReference type="InterPro" id="IPR050194">
    <property type="entry name" value="Glycosyltransferase_grp1"/>
</dbReference>
<dbReference type="Gene3D" id="3.40.50.2000">
    <property type="entry name" value="Glycogen Phosphorylase B"/>
    <property type="match status" value="2"/>
</dbReference>
<organism evidence="3 4">
    <name type="scientific">Vasconcelosia minhoensis LEGE 07310</name>
    <dbReference type="NCBI Taxonomy" id="915328"/>
    <lineage>
        <taxon>Bacteria</taxon>
        <taxon>Bacillati</taxon>
        <taxon>Cyanobacteriota</taxon>
        <taxon>Cyanophyceae</taxon>
        <taxon>Nodosilineales</taxon>
        <taxon>Cymatolegaceae</taxon>
        <taxon>Vasconcelosia</taxon>
        <taxon>Vasconcelosia minhoensis</taxon>
    </lineage>
</organism>
<protein>
    <submittedName>
        <fullName evidence="3">Glycosyltransferase family 4 protein</fullName>
    </submittedName>
</protein>
<dbReference type="PANTHER" id="PTHR45947:SF3">
    <property type="entry name" value="SULFOQUINOVOSYL TRANSFERASE SQD2"/>
    <property type="match status" value="1"/>
</dbReference>
<dbReference type="InterPro" id="IPR028098">
    <property type="entry name" value="Glyco_trans_4-like_N"/>
</dbReference>
<dbReference type="PANTHER" id="PTHR45947">
    <property type="entry name" value="SULFOQUINOVOSYL TRANSFERASE SQD2"/>
    <property type="match status" value="1"/>
</dbReference>
<dbReference type="InterPro" id="IPR001296">
    <property type="entry name" value="Glyco_trans_1"/>
</dbReference>
<dbReference type="CDD" id="cd03825">
    <property type="entry name" value="GT4_WcaC-like"/>
    <property type="match status" value="1"/>
</dbReference>
<sequence length="422" mass="46765">MKVLHLSTSDANGGAARGAFLTHTGLRRAGVNSWMLVAEKGTSDPYVLGPQTVTGSQKVLSGLRQTWEYWPLKRYPQKQSGLFSAAAYPSRVVAKIRKINPDIVHLHWVAQGLLRPEDLPQLGKPMVWTLRDMWSFTGGCHYAGDCEGYQQRCGRCPLLGSDREHDLSRQVWRRKSKAWQDVDLTIAPLSHWLADCARASSLFQHRPIQVIPNAIDTDCYRPIDQATARDLLRLPQNKQLILFGAISPTGDRRKGFQHLAPALRRLAAEPHSLEAVIFGRDRPAQPLDLGLPVNFLGYLHDQTMLALAYSAADVTVVPSEQEAFVKTAIESMACGTPVVSFDATGLKDGIDHLQNGYRAECFSPADLANGIRWVLAQRSQSLSKAARQTVLNQFTLAHQAAAYADLYRTILSRNLHSSALTK</sequence>
<dbReference type="EMBL" id="JADEXG010000007">
    <property type="protein sequence ID" value="MBE9076561.1"/>
    <property type="molecule type" value="Genomic_DNA"/>
</dbReference>
<evidence type="ECO:0000259" key="1">
    <source>
        <dbReference type="Pfam" id="PF00534"/>
    </source>
</evidence>
<dbReference type="RefSeq" id="WP_193905225.1">
    <property type="nucleotide sequence ID" value="NZ_JADEXG010000007.1"/>
</dbReference>